<dbReference type="InterPro" id="IPR015943">
    <property type="entry name" value="WD40/YVTN_repeat-like_dom_sf"/>
</dbReference>
<gene>
    <name evidence="6" type="ORF">RR46_05758</name>
</gene>
<evidence type="ECO:0000256" key="2">
    <source>
        <dbReference type="ARBA" id="ARBA00022574"/>
    </source>
</evidence>
<feature type="region of interest" description="Disordered" evidence="5">
    <location>
        <begin position="375"/>
        <end position="473"/>
    </location>
</feature>
<dbReference type="PROSITE" id="PS50082">
    <property type="entry name" value="WD_REPEATS_2"/>
    <property type="match status" value="1"/>
</dbReference>
<feature type="repeat" description="WD" evidence="4">
    <location>
        <begin position="78"/>
        <end position="115"/>
    </location>
</feature>
<keyword evidence="7" id="KW-1185">Reference proteome</keyword>
<evidence type="ECO:0000256" key="4">
    <source>
        <dbReference type="PROSITE-ProRule" id="PRU00221"/>
    </source>
</evidence>
<dbReference type="PANTHER" id="PTHR22889:SF0">
    <property type="entry name" value="WD REPEAT-CONTAINING PROTEIN 89"/>
    <property type="match status" value="1"/>
</dbReference>
<keyword evidence="3" id="KW-0677">Repeat</keyword>
<dbReference type="PANTHER" id="PTHR22889">
    <property type="entry name" value="WD REPEAT-CONTAINING PROTEIN 89"/>
    <property type="match status" value="1"/>
</dbReference>
<dbReference type="Proteomes" id="UP000053268">
    <property type="component" value="Unassembled WGS sequence"/>
</dbReference>
<dbReference type="InterPro" id="IPR039328">
    <property type="entry name" value="WDR89"/>
</dbReference>
<evidence type="ECO:0000256" key="3">
    <source>
        <dbReference type="ARBA" id="ARBA00022737"/>
    </source>
</evidence>
<evidence type="ECO:0000313" key="6">
    <source>
        <dbReference type="EMBL" id="KPI94506.1"/>
    </source>
</evidence>
<protein>
    <recommendedName>
        <fullName evidence="1">WD repeat-containing protein 89</fullName>
    </recommendedName>
</protein>
<dbReference type="Pfam" id="PF00400">
    <property type="entry name" value="WD40"/>
    <property type="match status" value="2"/>
</dbReference>
<dbReference type="SUPFAM" id="SSF50978">
    <property type="entry name" value="WD40 repeat-like"/>
    <property type="match status" value="1"/>
</dbReference>
<organism evidence="6 7">
    <name type="scientific">Papilio xuthus</name>
    <name type="common">Asian swallowtail butterfly</name>
    <dbReference type="NCBI Taxonomy" id="66420"/>
    <lineage>
        <taxon>Eukaryota</taxon>
        <taxon>Metazoa</taxon>
        <taxon>Ecdysozoa</taxon>
        <taxon>Arthropoda</taxon>
        <taxon>Hexapoda</taxon>
        <taxon>Insecta</taxon>
        <taxon>Pterygota</taxon>
        <taxon>Neoptera</taxon>
        <taxon>Endopterygota</taxon>
        <taxon>Lepidoptera</taxon>
        <taxon>Glossata</taxon>
        <taxon>Ditrysia</taxon>
        <taxon>Papilionoidea</taxon>
        <taxon>Papilionidae</taxon>
        <taxon>Papilioninae</taxon>
        <taxon>Papilio</taxon>
    </lineage>
</organism>
<evidence type="ECO:0000256" key="1">
    <source>
        <dbReference type="ARBA" id="ARBA00021125"/>
    </source>
</evidence>
<dbReference type="PROSITE" id="PS00678">
    <property type="entry name" value="WD_REPEATS_1"/>
    <property type="match status" value="1"/>
</dbReference>
<feature type="compositionally biased region" description="Basic and acidic residues" evidence="5">
    <location>
        <begin position="398"/>
        <end position="435"/>
    </location>
</feature>
<reference evidence="6 7" key="1">
    <citation type="journal article" date="2015" name="Nat. Commun.">
        <title>Outbred genome sequencing and CRISPR/Cas9 gene editing in butterflies.</title>
        <authorList>
            <person name="Li X."/>
            <person name="Fan D."/>
            <person name="Zhang W."/>
            <person name="Liu G."/>
            <person name="Zhang L."/>
            <person name="Zhao L."/>
            <person name="Fang X."/>
            <person name="Chen L."/>
            <person name="Dong Y."/>
            <person name="Chen Y."/>
            <person name="Ding Y."/>
            <person name="Zhao R."/>
            <person name="Feng M."/>
            <person name="Zhu Y."/>
            <person name="Feng Y."/>
            <person name="Jiang X."/>
            <person name="Zhu D."/>
            <person name="Xiang H."/>
            <person name="Feng X."/>
            <person name="Li S."/>
            <person name="Wang J."/>
            <person name="Zhang G."/>
            <person name="Kronforst M.R."/>
            <person name="Wang W."/>
        </authorList>
    </citation>
    <scope>NUCLEOTIDE SEQUENCE [LARGE SCALE GENOMIC DNA]</scope>
    <source>
        <strain evidence="6">Ya'a_city_454_Px</strain>
        <tissue evidence="6">Whole body</tissue>
    </source>
</reference>
<evidence type="ECO:0000256" key="5">
    <source>
        <dbReference type="SAM" id="MobiDB-lite"/>
    </source>
</evidence>
<dbReference type="InterPro" id="IPR019775">
    <property type="entry name" value="WD40_repeat_CS"/>
</dbReference>
<dbReference type="InterPro" id="IPR001680">
    <property type="entry name" value="WD40_rpt"/>
</dbReference>
<dbReference type="AlphaFoldDB" id="A0A194PM43"/>
<keyword evidence="2 4" id="KW-0853">WD repeat</keyword>
<name>A0A194PM43_PAPXU</name>
<dbReference type="PROSITE" id="PS50294">
    <property type="entry name" value="WD_REPEATS_REGION"/>
    <property type="match status" value="1"/>
</dbReference>
<sequence length="489" mass="54124">MDIFENEEADKDTVEENELEEQFPKKYDLMTEIEVSLKKTYINKISGTKTLKYSIILPDNTIEVYEVNDSSLSRVCSMSGHEKTVTETVFNPNDDNILFSTSEDGLVKMWDTRAGGSCVLDYKDEEEKIIRPYECLDVSYNGRVLCTGSQLVEDDAYLVFWDQRAPKPLGGYWNTHTDDVTQVKFHKEKVEILATGSVDGLVNVFNIMEQTEDEALTHTLNAKCAVDKLAWVGGAAVACLTQAHQLQLWSTASARCALHCERQHIAGTMKRSRADDCYLVDTVTSVGGRPVLLAGSYGGEEKTLRALVVAGGRLLPYANFARNRQLVRCCHHDQARDLLVTAGESGIVSVWRGVPDHTGLDDADDLDHISGIDADLRDGDHVDMDASDKSDNSVNSDDSDKSKVSDKPDDSVTHKKSGPLEHLDTADSNKQETLSKTEVSNKAYDSDKMDSSDESFESSETEGGEVMDDVSGKLTGALARLQARRHRPY</sequence>
<evidence type="ECO:0000313" key="7">
    <source>
        <dbReference type="Proteomes" id="UP000053268"/>
    </source>
</evidence>
<feature type="compositionally biased region" description="Basic and acidic residues" evidence="5">
    <location>
        <begin position="375"/>
        <end position="391"/>
    </location>
</feature>
<dbReference type="EMBL" id="KQ459598">
    <property type="protein sequence ID" value="KPI94506.1"/>
    <property type="molecule type" value="Genomic_DNA"/>
</dbReference>
<proteinExistence type="predicted"/>
<dbReference type="STRING" id="66420.A0A194PM43"/>
<dbReference type="InterPro" id="IPR036322">
    <property type="entry name" value="WD40_repeat_dom_sf"/>
</dbReference>
<dbReference type="SMART" id="SM00320">
    <property type="entry name" value="WD40"/>
    <property type="match status" value="3"/>
</dbReference>
<dbReference type="Gene3D" id="2.130.10.10">
    <property type="entry name" value="YVTN repeat-like/Quinoprotein amine dehydrogenase"/>
    <property type="match status" value="2"/>
</dbReference>
<feature type="compositionally biased region" description="Acidic residues" evidence="5">
    <location>
        <begin position="452"/>
        <end position="468"/>
    </location>
</feature>
<accession>A0A194PM43</accession>